<dbReference type="Proteomes" id="UP000217199">
    <property type="component" value="Unassembled WGS sequence"/>
</dbReference>
<keyword evidence="11 13" id="KW-0472">Membrane</keyword>
<keyword evidence="9 13" id="KW-0256">Endoplasmic reticulum</keyword>
<dbReference type="InParanoid" id="A0A286UWS8"/>
<keyword evidence="8 13" id="KW-0812">Transmembrane</keyword>
<gene>
    <name evidence="14" type="ORF">PNOK_0105200</name>
</gene>
<dbReference type="InterPro" id="IPR007704">
    <property type="entry name" value="PIG-M"/>
</dbReference>
<proteinExistence type="inferred from homology"/>
<dbReference type="GO" id="GO:0005789">
    <property type="term" value="C:endoplasmic reticulum membrane"/>
    <property type="evidence" value="ECO:0007669"/>
    <property type="project" value="UniProtKB-SubCell"/>
</dbReference>
<dbReference type="FunCoup" id="A0A286UWS8">
    <property type="interactions" value="287"/>
</dbReference>
<feature type="transmembrane region" description="Helical" evidence="13">
    <location>
        <begin position="12"/>
        <end position="29"/>
    </location>
</feature>
<dbReference type="STRING" id="2282107.A0A286UWS8"/>
<evidence type="ECO:0000313" key="15">
    <source>
        <dbReference type="Proteomes" id="UP000217199"/>
    </source>
</evidence>
<keyword evidence="6 13" id="KW-0328">Glycosyltransferase</keyword>
<sequence length="435" mass="49590">MDWLSSPSFRNIILLSALIRLVLILYSEWHDAHSVVKYTDVDYRVFTDAARFLLRPTPAFINEYGHQIPENIAQGILGKKLGLGDPYYRATYRYTPLLALIMIPNITIHPSFGKYLFSACDIIVGILIYKLLLSSVLPNNKSTSGSESRERQATLYAALHLLNPMVFSISTRGSSEAILGALVIGTLYFAMYPRKSQFSYDLTAIILGIATHWKIYPLIYGVSIVAVMSAEKSRESTRGKPVSIGRWARGLVSVQTVRFAILSASVFMLLNIIMYLFWGYPFLYETYLYHAHRLDHKHNFSPYWFPIYLTYPDPGYAHLSPPNPPLWQKFARSPFASFVPQMMLSLGSGLKFGRGGSRHLPFTWFIQTALFVTFNKVCTSQYFLWYLTILPLVLPSLEFTRTKAITMIAAWVVAQALWLKFAYDLEFLGMNVARE</sequence>
<comment type="pathway">
    <text evidence="2 13">Glycolipid biosynthesis; glycosylphosphatidylinositol-anchor biosynthesis.</text>
</comment>
<organism evidence="14 15">
    <name type="scientific">Pyrrhoderma noxium</name>
    <dbReference type="NCBI Taxonomy" id="2282107"/>
    <lineage>
        <taxon>Eukaryota</taxon>
        <taxon>Fungi</taxon>
        <taxon>Dikarya</taxon>
        <taxon>Basidiomycota</taxon>
        <taxon>Agaricomycotina</taxon>
        <taxon>Agaricomycetes</taxon>
        <taxon>Hymenochaetales</taxon>
        <taxon>Hymenochaetaceae</taxon>
        <taxon>Pyrrhoderma</taxon>
    </lineage>
</organism>
<dbReference type="GO" id="GO:0004376">
    <property type="term" value="F:GPI mannosyltransferase activity"/>
    <property type="evidence" value="ECO:0007669"/>
    <property type="project" value="InterPro"/>
</dbReference>
<evidence type="ECO:0000256" key="12">
    <source>
        <dbReference type="ARBA" id="ARBA00025399"/>
    </source>
</evidence>
<name>A0A286UWS8_9AGAM</name>
<dbReference type="GO" id="GO:1990529">
    <property type="term" value="C:glycosylphosphatidylinositol-mannosyltransferase I complex"/>
    <property type="evidence" value="ECO:0007669"/>
    <property type="project" value="TreeGrafter"/>
</dbReference>
<evidence type="ECO:0000256" key="13">
    <source>
        <dbReference type="RuleBase" id="RU365064"/>
    </source>
</evidence>
<evidence type="ECO:0000256" key="5">
    <source>
        <dbReference type="ARBA" id="ARBA00022502"/>
    </source>
</evidence>
<feature type="transmembrane region" description="Helical" evidence="13">
    <location>
        <begin position="213"/>
        <end position="230"/>
    </location>
</feature>
<protein>
    <recommendedName>
        <fullName evidence="4 13">GPI mannosyltransferase 1</fullName>
        <ecNumber evidence="13">2.4.1.-</ecNumber>
    </recommendedName>
    <alternativeName>
        <fullName evidence="13">GPI mannosyltransferase I</fullName>
    </alternativeName>
</protein>
<dbReference type="Pfam" id="PF05007">
    <property type="entry name" value="Mannosyl_trans"/>
    <property type="match status" value="1"/>
</dbReference>
<evidence type="ECO:0000256" key="8">
    <source>
        <dbReference type="ARBA" id="ARBA00022692"/>
    </source>
</evidence>
<evidence type="ECO:0000256" key="9">
    <source>
        <dbReference type="ARBA" id="ARBA00022824"/>
    </source>
</evidence>
<evidence type="ECO:0000313" key="14">
    <source>
        <dbReference type="EMBL" id="PAV23984.1"/>
    </source>
</evidence>
<evidence type="ECO:0000256" key="4">
    <source>
        <dbReference type="ARBA" id="ARBA00013797"/>
    </source>
</evidence>
<reference evidence="14 15" key="1">
    <citation type="journal article" date="2017" name="Mol. Ecol.">
        <title>Comparative and population genomic landscape of Phellinus noxius: A hypervariable fungus causing root rot in trees.</title>
        <authorList>
            <person name="Chung C.L."/>
            <person name="Lee T.J."/>
            <person name="Akiba M."/>
            <person name="Lee H.H."/>
            <person name="Kuo T.H."/>
            <person name="Liu D."/>
            <person name="Ke H.M."/>
            <person name="Yokoi T."/>
            <person name="Roa M.B."/>
            <person name="Lu M.J."/>
            <person name="Chang Y.Y."/>
            <person name="Ann P.J."/>
            <person name="Tsai J.N."/>
            <person name="Chen C.Y."/>
            <person name="Tzean S.S."/>
            <person name="Ota Y."/>
            <person name="Hattori T."/>
            <person name="Sahashi N."/>
            <person name="Liou R.F."/>
            <person name="Kikuchi T."/>
            <person name="Tsai I.J."/>
        </authorList>
    </citation>
    <scope>NUCLEOTIDE SEQUENCE [LARGE SCALE GENOMIC DNA]</scope>
    <source>
        <strain evidence="14 15">FFPRI411160</strain>
    </source>
</reference>
<evidence type="ECO:0000256" key="2">
    <source>
        <dbReference type="ARBA" id="ARBA00004687"/>
    </source>
</evidence>
<comment type="subcellular location">
    <subcellularLocation>
        <location evidence="1 13">Endoplasmic reticulum membrane</location>
        <topology evidence="1 13">Multi-pass membrane protein</topology>
    </subcellularLocation>
</comment>
<keyword evidence="15" id="KW-1185">Reference proteome</keyword>
<comment type="similarity">
    <text evidence="3 13">Belongs to the PIGM family.</text>
</comment>
<feature type="transmembrane region" description="Helical" evidence="13">
    <location>
        <begin position="259"/>
        <end position="278"/>
    </location>
</feature>
<keyword evidence="7 13" id="KW-0808">Transferase</keyword>
<keyword evidence="10 13" id="KW-1133">Transmembrane helix</keyword>
<comment type="caution">
    <text evidence="13">Lacks conserved residue(s) required for the propagation of feature annotation.</text>
</comment>
<evidence type="ECO:0000256" key="11">
    <source>
        <dbReference type="ARBA" id="ARBA00023136"/>
    </source>
</evidence>
<comment type="function">
    <text evidence="12 13">Mannosyltransferase involved in glycosylphosphatidylinositol-anchor biosynthesis. Transfers the first alpha-1,4-mannose to GlcN-acyl-PI during GPI precursor assembly. Required for cell wall integrity.</text>
</comment>
<dbReference type="GO" id="GO:0006506">
    <property type="term" value="P:GPI anchor biosynthetic process"/>
    <property type="evidence" value="ECO:0007669"/>
    <property type="project" value="UniProtKB-UniPathway"/>
</dbReference>
<evidence type="ECO:0000256" key="1">
    <source>
        <dbReference type="ARBA" id="ARBA00004477"/>
    </source>
</evidence>
<accession>A0A286UWS8</accession>
<dbReference type="AlphaFoldDB" id="A0A286UWS8"/>
<dbReference type="OrthoDB" id="1741594at2759"/>
<evidence type="ECO:0000256" key="7">
    <source>
        <dbReference type="ARBA" id="ARBA00022679"/>
    </source>
</evidence>
<dbReference type="UniPathway" id="UPA00196"/>
<dbReference type="EMBL" id="NBII01000001">
    <property type="protein sequence ID" value="PAV23984.1"/>
    <property type="molecule type" value="Genomic_DNA"/>
</dbReference>
<feature type="transmembrane region" description="Helical" evidence="13">
    <location>
        <begin position="115"/>
        <end position="133"/>
    </location>
</feature>
<feature type="transmembrane region" description="Helical" evidence="13">
    <location>
        <begin position="177"/>
        <end position="193"/>
    </location>
</feature>
<dbReference type="EC" id="2.4.1.-" evidence="13"/>
<dbReference type="GO" id="GO:0051751">
    <property type="term" value="F:alpha-1,4-mannosyltransferase activity"/>
    <property type="evidence" value="ECO:0007669"/>
    <property type="project" value="InterPro"/>
</dbReference>
<evidence type="ECO:0000256" key="6">
    <source>
        <dbReference type="ARBA" id="ARBA00022676"/>
    </source>
</evidence>
<evidence type="ECO:0000256" key="10">
    <source>
        <dbReference type="ARBA" id="ARBA00022989"/>
    </source>
</evidence>
<keyword evidence="5 13" id="KW-0337">GPI-anchor biosynthesis</keyword>
<dbReference type="PANTHER" id="PTHR12886:SF0">
    <property type="entry name" value="GPI MANNOSYLTRANSFERASE 1"/>
    <property type="match status" value="1"/>
</dbReference>
<comment type="caution">
    <text evidence="14">The sequence shown here is derived from an EMBL/GenBank/DDBJ whole genome shotgun (WGS) entry which is preliminary data.</text>
</comment>
<dbReference type="PANTHER" id="PTHR12886">
    <property type="entry name" value="PIG-M MANNOSYLTRANSFERASE"/>
    <property type="match status" value="1"/>
</dbReference>
<evidence type="ECO:0000256" key="3">
    <source>
        <dbReference type="ARBA" id="ARBA00011071"/>
    </source>
</evidence>